<feature type="non-terminal residue" evidence="1">
    <location>
        <position position="1"/>
    </location>
</feature>
<sequence>VLLVVFAAGEIVKRSPLEVGLVTFTEKPPHHIQNITKNGIPPVIMDVIKPTHTHKWIPGHVRHHAYIPAHLDHLYIPTLVSKKTLLPTHALLLARTVETVFVHPDIYSPYRHHYGGFGIGVDMGGHGAGHGFHVVFNF</sequence>
<name>A0A482WAG6_ASBVE</name>
<evidence type="ECO:0000313" key="1">
    <source>
        <dbReference type="EMBL" id="RZC42221.1"/>
    </source>
</evidence>
<proteinExistence type="predicted"/>
<organism evidence="1 2">
    <name type="scientific">Asbolus verrucosus</name>
    <name type="common">Desert ironclad beetle</name>
    <dbReference type="NCBI Taxonomy" id="1661398"/>
    <lineage>
        <taxon>Eukaryota</taxon>
        <taxon>Metazoa</taxon>
        <taxon>Ecdysozoa</taxon>
        <taxon>Arthropoda</taxon>
        <taxon>Hexapoda</taxon>
        <taxon>Insecta</taxon>
        <taxon>Pterygota</taxon>
        <taxon>Neoptera</taxon>
        <taxon>Endopterygota</taxon>
        <taxon>Coleoptera</taxon>
        <taxon>Polyphaga</taxon>
        <taxon>Cucujiformia</taxon>
        <taxon>Tenebrionidae</taxon>
        <taxon>Pimeliinae</taxon>
        <taxon>Asbolus</taxon>
    </lineage>
</organism>
<evidence type="ECO:0000313" key="2">
    <source>
        <dbReference type="Proteomes" id="UP000292052"/>
    </source>
</evidence>
<dbReference type="Proteomes" id="UP000292052">
    <property type="component" value="Unassembled WGS sequence"/>
</dbReference>
<keyword evidence="2" id="KW-1185">Reference proteome</keyword>
<reference evidence="1 2" key="1">
    <citation type="submission" date="2017-03" db="EMBL/GenBank/DDBJ databases">
        <title>Genome of the blue death feigning beetle - Asbolus verrucosus.</title>
        <authorList>
            <person name="Rider S.D."/>
        </authorList>
    </citation>
    <scope>NUCLEOTIDE SEQUENCE [LARGE SCALE GENOMIC DNA]</scope>
    <source>
        <strain evidence="1">Butters</strain>
        <tissue evidence="1">Head and leg muscle</tissue>
    </source>
</reference>
<comment type="caution">
    <text evidence="1">The sequence shown here is derived from an EMBL/GenBank/DDBJ whole genome shotgun (WGS) entry which is preliminary data.</text>
</comment>
<dbReference type="OrthoDB" id="6764704at2759"/>
<gene>
    <name evidence="1" type="ORF">BDFB_001737</name>
</gene>
<protein>
    <submittedName>
        <fullName evidence="1">Uncharacterized protein</fullName>
    </submittedName>
</protein>
<dbReference type="EMBL" id="QDEB01009924">
    <property type="protein sequence ID" value="RZC42221.1"/>
    <property type="molecule type" value="Genomic_DNA"/>
</dbReference>
<accession>A0A482WAG6</accession>
<dbReference type="AlphaFoldDB" id="A0A482WAG6"/>